<dbReference type="GO" id="GO:0003700">
    <property type="term" value="F:DNA-binding transcription factor activity"/>
    <property type="evidence" value="ECO:0007669"/>
    <property type="project" value="InterPro"/>
</dbReference>
<dbReference type="PANTHER" id="PTHR43537:SF24">
    <property type="entry name" value="GLUCONATE OPERON TRANSCRIPTIONAL REPRESSOR"/>
    <property type="match status" value="1"/>
</dbReference>
<evidence type="ECO:0000313" key="5">
    <source>
        <dbReference type="EMBL" id="PWJ28705.1"/>
    </source>
</evidence>
<dbReference type="PANTHER" id="PTHR43537">
    <property type="entry name" value="TRANSCRIPTIONAL REGULATOR, GNTR FAMILY"/>
    <property type="match status" value="1"/>
</dbReference>
<gene>
    <name evidence="5" type="ORF">A8806_108220</name>
</gene>
<accession>A0A2Y9BEX6</accession>
<sequence>MIGFVNSENKEFLKEGGGTMHNNSMADIIYDYFTSRIVFGYYLLGDQLPSISYICRQFQVSALTVRTALIRMREEGYIETTERKRSIVTFQPDEQQEQRYRNTFLSRREGMNDMCRNSDILFRPIVHYYLQRQTEDSIKQIRSQLKKRKGHPAKQINMFYAEAMRPLNNSLALNLHWEMVRYLQPPYLQRPANFEDSDTAAEHIEQMLSLIEAGNIEKALEMTQAFSKNVTQMFFESLGVMLDTPEPVKQIPFEWQIYREHPQMCYTLAAELMSKIDARIYKQEELLPPCQALAQKYDVSLITMRRTLELLNDIHVTETQNGVGTRVISGRLSGPPDLSHLQIRKCLLMLLQAMQMSALTCKNVAVHTLSSLDDEDFQALEREIECLTEEGTPFLAAKACLRFIGENSSSAFIREVYRQLYLLLQWGHALHMFSQKLDAGRFYEDYAESLREKLCRRDIDGFAENLSELMKKNVVGTRALLLELGFKEEQLV</sequence>
<keyword evidence="3" id="KW-0804">Transcription</keyword>
<evidence type="ECO:0000256" key="1">
    <source>
        <dbReference type="ARBA" id="ARBA00023015"/>
    </source>
</evidence>
<dbReference type="InterPro" id="IPR036390">
    <property type="entry name" value="WH_DNA-bd_sf"/>
</dbReference>
<dbReference type="PROSITE" id="PS50949">
    <property type="entry name" value="HTH_GNTR"/>
    <property type="match status" value="1"/>
</dbReference>
<dbReference type="InterPro" id="IPR000524">
    <property type="entry name" value="Tscrpt_reg_HTH_GntR"/>
</dbReference>
<dbReference type="CDD" id="cd07377">
    <property type="entry name" value="WHTH_GntR"/>
    <property type="match status" value="1"/>
</dbReference>
<dbReference type="Pfam" id="PF00392">
    <property type="entry name" value="GntR"/>
    <property type="match status" value="2"/>
</dbReference>
<name>A0A2Y9BEX6_9FIRM</name>
<reference evidence="5 6" key="1">
    <citation type="submission" date="2018-05" db="EMBL/GenBank/DDBJ databases">
        <title>The Hungate 1000. A catalogue of reference genomes from the rumen microbiome.</title>
        <authorList>
            <person name="Kelly W."/>
        </authorList>
    </citation>
    <scope>NUCLEOTIDE SEQUENCE [LARGE SCALE GENOMIC DNA]</scope>
    <source>
        <strain evidence="5 6">NLAE-zl-C242</strain>
    </source>
</reference>
<protein>
    <submittedName>
        <fullName evidence="5">DNA-binding FadR family transcriptional regulator</fullName>
    </submittedName>
</protein>
<keyword evidence="1" id="KW-0805">Transcription regulation</keyword>
<evidence type="ECO:0000313" key="6">
    <source>
        <dbReference type="Proteomes" id="UP000245845"/>
    </source>
</evidence>
<comment type="caution">
    <text evidence="5">The sequence shown here is derived from an EMBL/GenBank/DDBJ whole genome shotgun (WGS) entry which is preliminary data.</text>
</comment>
<evidence type="ECO:0000259" key="4">
    <source>
        <dbReference type="PROSITE" id="PS50949"/>
    </source>
</evidence>
<keyword evidence="2 5" id="KW-0238">DNA-binding</keyword>
<organism evidence="5 6">
    <name type="scientific">Faecalicatena orotica</name>
    <dbReference type="NCBI Taxonomy" id="1544"/>
    <lineage>
        <taxon>Bacteria</taxon>
        <taxon>Bacillati</taxon>
        <taxon>Bacillota</taxon>
        <taxon>Clostridia</taxon>
        <taxon>Lachnospirales</taxon>
        <taxon>Lachnospiraceae</taxon>
        <taxon>Faecalicatena</taxon>
    </lineage>
</organism>
<dbReference type="Gene3D" id="1.10.10.10">
    <property type="entry name" value="Winged helix-like DNA-binding domain superfamily/Winged helix DNA-binding domain"/>
    <property type="match status" value="2"/>
</dbReference>
<evidence type="ECO:0000256" key="3">
    <source>
        <dbReference type="ARBA" id="ARBA00023163"/>
    </source>
</evidence>
<dbReference type="EMBL" id="QGDL01000008">
    <property type="protein sequence ID" value="PWJ28705.1"/>
    <property type="molecule type" value="Genomic_DNA"/>
</dbReference>
<dbReference type="SUPFAM" id="SSF46785">
    <property type="entry name" value="Winged helix' DNA-binding domain"/>
    <property type="match status" value="2"/>
</dbReference>
<dbReference type="InterPro" id="IPR036388">
    <property type="entry name" value="WH-like_DNA-bd_sf"/>
</dbReference>
<dbReference type="GO" id="GO:0003677">
    <property type="term" value="F:DNA binding"/>
    <property type="evidence" value="ECO:0007669"/>
    <property type="project" value="UniProtKB-KW"/>
</dbReference>
<evidence type="ECO:0000256" key="2">
    <source>
        <dbReference type="ARBA" id="ARBA00023125"/>
    </source>
</evidence>
<dbReference type="SMART" id="SM00345">
    <property type="entry name" value="HTH_GNTR"/>
    <property type="match status" value="2"/>
</dbReference>
<feature type="domain" description="HTH gntR-type" evidence="4">
    <location>
        <begin position="23"/>
        <end position="91"/>
    </location>
</feature>
<dbReference type="AlphaFoldDB" id="A0A2Y9BEX6"/>
<keyword evidence="6" id="KW-1185">Reference proteome</keyword>
<proteinExistence type="predicted"/>
<dbReference type="Proteomes" id="UP000245845">
    <property type="component" value="Unassembled WGS sequence"/>
</dbReference>